<dbReference type="EMBL" id="UGUS01000002">
    <property type="protein sequence ID" value="SUD33557.1"/>
    <property type="molecule type" value="Genomic_DNA"/>
</dbReference>
<name>A0A0B7DFA1_PSEFL</name>
<evidence type="ECO:0008006" key="3">
    <source>
        <dbReference type="Google" id="ProtNLM"/>
    </source>
</evidence>
<sequence length="197" mass="22908">MKHDSFEFDRQLYDLLCQEIHQRFTTRQLRDAYAATLDFPGYELGAVRIYVYEQIRRLIRAGWVVKSPKLSKRGQLFHLLEMPAHINLVLVASRFQRPDNSSPFHSESVEGPLVELPTRSAQNESDDQGRLQEMLKETRLDLLSSMGETERYKQLFEEIPVLRARLQGEYHEVRDRSSRLLGHLRALENSLKAIAAA</sequence>
<protein>
    <recommendedName>
        <fullName evidence="3">Response regulator</fullName>
    </recommendedName>
</protein>
<accession>A0A0B7DFA1</accession>
<dbReference type="AlphaFoldDB" id="A0A0B7DFA1"/>
<organism evidence="1 2">
    <name type="scientific">Pseudomonas fluorescens</name>
    <dbReference type="NCBI Taxonomy" id="294"/>
    <lineage>
        <taxon>Bacteria</taxon>
        <taxon>Pseudomonadati</taxon>
        <taxon>Pseudomonadota</taxon>
        <taxon>Gammaproteobacteria</taxon>
        <taxon>Pseudomonadales</taxon>
        <taxon>Pseudomonadaceae</taxon>
        <taxon>Pseudomonas</taxon>
    </lineage>
</organism>
<dbReference type="Proteomes" id="UP000255125">
    <property type="component" value="Unassembled WGS sequence"/>
</dbReference>
<dbReference type="RefSeq" id="WP_033896466.1">
    <property type="nucleotide sequence ID" value="NZ_CDMF01000001.1"/>
</dbReference>
<evidence type="ECO:0000313" key="1">
    <source>
        <dbReference type="EMBL" id="SUD33557.1"/>
    </source>
</evidence>
<reference evidence="1 2" key="1">
    <citation type="submission" date="2018-06" db="EMBL/GenBank/DDBJ databases">
        <authorList>
            <consortium name="Pathogen Informatics"/>
            <person name="Doyle S."/>
        </authorList>
    </citation>
    <scope>NUCLEOTIDE SEQUENCE [LARGE SCALE GENOMIC DNA]</scope>
    <source>
        <strain evidence="1 2">NCTC10392</strain>
    </source>
</reference>
<proteinExistence type="predicted"/>
<gene>
    <name evidence="1" type="ORF">NCTC10392_04955</name>
</gene>
<evidence type="ECO:0000313" key="2">
    <source>
        <dbReference type="Proteomes" id="UP000255125"/>
    </source>
</evidence>